<evidence type="ECO:0000313" key="6">
    <source>
        <dbReference type="Proteomes" id="UP000028486"/>
    </source>
</evidence>
<dbReference type="SMART" id="SM00267">
    <property type="entry name" value="GGDEF"/>
    <property type="match status" value="1"/>
</dbReference>
<dbReference type="SUPFAM" id="SSF55073">
    <property type="entry name" value="Nucleotide cyclase"/>
    <property type="match status" value="1"/>
</dbReference>
<feature type="transmembrane region" description="Helical" evidence="3">
    <location>
        <begin position="142"/>
        <end position="163"/>
    </location>
</feature>
<keyword evidence="6" id="KW-1185">Reference proteome</keyword>
<evidence type="ECO:0000259" key="4">
    <source>
        <dbReference type="PROSITE" id="PS50887"/>
    </source>
</evidence>
<dbReference type="Gene3D" id="3.30.70.270">
    <property type="match status" value="1"/>
</dbReference>
<dbReference type="RefSeq" id="WP_144242178.1">
    <property type="nucleotide sequence ID" value="NZ_CP009043.1"/>
</dbReference>
<gene>
    <name evidence="5" type="ORF">CIG1485E_1133</name>
</gene>
<keyword evidence="3" id="KW-0472">Membrane</keyword>
<dbReference type="Pfam" id="PF00990">
    <property type="entry name" value="GGDEF"/>
    <property type="match status" value="1"/>
</dbReference>
<feature type="transmembrane region" description="Helical" evidence="3">
    <location>
        <begin position="112"/>
        <end position="130"/>
    </location>
</feature>
<dbReference type="CDD" id="cd01949">
    <property type="entry name" value="GGDEF"/>
    <property type="match status" value="1"/>
</dbReference>
<dbReference type="STRING" id="1244531.CIG2463D_1224"/>
<accession>A0A076FC15</accession>
<feature type="transmembrane region" description="Helical" evidence="3">
    <location>
        <begin position="39"/>
        <end position="56"/>
    </location>
</feature>
<protein>
    <recommendedName>
        <fullName evidence="1">diguanylate cyclase</fullName>
        <ecNumber evidence="1">2.7.7.65</ecNumber>
    </recommendedName>
</protein>
<evidence type="ECO:0000313" key="5">
    <source>
        <dbReference type="EMBL" id="AII14967.1"/>
    </source>
</evidence>
<dbReference type="EC" id="2.7.7.65" evidence="1"/>
<dbReference type="PROSITE" id="PS50887">
    <property type="entry name" value="GGDEF"/>
    <property type="match status" value="1"/>
</dbReference>
<feature type="domain" description="GGDEF" evidence="4">
    <location>
        <begin position="209"/>
        <end position="337"/>
    </location>
</feature>
<evidence type="ECO:0000256" key="3">
    <source>
        <dbReference type="SAM" id="Phobius"/>
    </source>
</evidence>
<name>A0A076FC15_9BACT</name>
<keyword evidence="3" id="KW-0812">Transmembrane</keyword>
<sequence length="337" mass="39234">MKVKNDNLTQNLQKILLLFLILRIGYLLVFLVIRNEWLISLNLASIAIYLFTIFLSKRKLLGYAFFILHIEIMIHTSICILVLGWDYGFDIAIIALLSIIYIDIFQNKFISYILVFMELMVYITLYIIAFDNTAYYPKIYSTYFFLVNFLFFILILLVISKILNVTDAIHFLELKKDKEKFKYMSEVDYLTGLLNKRALKLITDDKKYSSMIIAMCDIDNFKRINDIYGHNIGDRVLKKISEIFINLADKNDIVCRAGGEEIIVVSFDMPKNKFLLKIQNIRNEINKSIIHASGENIKFTMTFGISECGSDQEELIKQADTRLYKGKQSTKNCIVVK</sequence>
<dbReference type="InterPro" id="IPR000160">
    <property type="entry name" value="GGDEF_dom"/>
</dbReference>
<feature type="transmembrane region" description="Helical" evidence="3">
    <location>
        <begin position="89"/>
        <end position="105"/>
    </location>
</feature>
<dbReference type="PANTHER" id="PTHR45138:SF9">
    <property type="entry name" value="DIGUANYLATE CYCLASE DGCM-RELATED"/>
    <property type="match status" value="1"/>
</dbReference>
<dbReference type="GO" id="GO:0052621">
    <property type="term" value="F:diguanylate cyclase activity"/>
    <property type="evidence" value="ECO:0007669"/>
    <property type="project" value="UniProtKB-EC"/>
</dbReference>
<comment type="catalytic activity">
    <reaction evidence="2">
        <text>2 GTP = 3',3'-c-di-GMP + 2 diphosphate</text>
        <dbReference type="Rhea" id="RHEA:24898"/>
        <dbReference type="ChEBI" id="CHEBI:33019"/>
        <dbReference type="ChEBI" id="CHEBI:37565"/>
        <dbReference type="ChEBI" id="CHEBI:58805"/>
        <dbReference type="EC" id="2.7.7.65"/>
    </reaction>
</comment>
<evidence type="ECO:0000256" key="2">
    <source>
        <dbReference type="ARBA" id="ARBA00034247"/>
    </source>
</evidence>
<dbReference type="Proteomes" id="UP000028486">
    <property type="component" value="Chromosome"/>
</dbReference>
<dbReference type="eggNOG" id="COG3706">
    <property type="taxonomic scope" value="Bacteria"/>
</dbReference>
<dbReference type="NCBIfam" id="TIGR00254">
    <property type="entry name" value="GGDEF"/>
    <property type="match status" value="1"/>
</dbReference>
<proteinExistence type="predicted"/>
<keyword evidence="3" id="KW-1133">Transmembrane helix</keyword>
<feature type="transmembrane region" description="Helical" evidence="3">
    <location>
        <begin position="12"/>
        <end position="33"/>
    </location>
</feature>
<reference evidence="6" key="1">
    <citation type="journal article" date="2014" name="Genome Announc.">
        <title>Complete Genome Sequence of Campylobacter iguaniorum Strain 1485ET, Isolated from a Bearded Dragon (Pogona vitticeps).</title>
        <authorList>
            <person name="Gilbert M.J."/>
            <person name="Miller W.G."/>
            <person name="Yee E."/>
            <person name="Kik M."/>
            <person name="Wagenaar J.A."/>
            <person name="Duim B."/>
        </authorList>
    </citation>
    <scope>NUCLEOTIDE SEQUENCE [LARGE SCALE GENOMIC DNA]</scope>
    <source>
        <strain evidence="6">1485E</strain>
    </source>
</reference>
<dbReference type="KEGG" id="caj:CIG1485E_1133"/>
<dbReference type="PANTHER" id="PTHR45138">
    <property type="entry name" value="REGULATORY COMPONENTS OF SENSORY TRANSDUCTION SYSTEM"/>
    <property type="match status" value="1"/>
</dbReference>
<dbReference type="EMBL" id="CP009043">
    <property type="protein sequence ID" value="AII14967.1"/>
    <property type="molecule type" value="Genomic_DNA"/>
</dbReference>
<dbReference type="InterPro" id="IPR029787">
    <property type="entry name" value="Nucleotide_cyclase"/>
</dbReference>
<organism evidence="5 6">
    <name type="scientific">Campylobacter iguaniorum</name>
    <dbReference type="NCBI Taxonomy" id="1244531"/>
    <lineage>
        <taxon>Bacteria</taxon>
        <taxon>Pseudomonadati</taxon>
        <taxon>Campylobacterota</taxon>
        <taxon>Epsilonproteobacteria</taxon>
        <taxon>Campylobacterales</taxon>
        <taxon>Campylobacteraceae</taxon>
        <taxon>Campylobacter</taxon>
    </lineage>
</organism>
<dbReference type="InterPro" id="IPR043128">
    <property type="entry name" value="Rev_trsase/Diguanyl_cyclase"/>
</dbReference>
<dbReference type="InterPro" id="IPR050469">
    <property type="entry name" value="Diguanylate_Cyclase"/>
</dbReference>
<dbReference type="OrthoDB" id="9790367at2"/>
<dbReference type="AlphaFoldDB" id="A0A076FC15"/>
<dbReference type="HOGENOM" id="CLU_000445_11_1_7"/>
<evidence type="ECO:0000256" key="1">
    <source>
        <dbReference type="ARBA" id="ARBA00012528"/>
    </source>
</evidence>